<dbReference type="Proteomes" id="UP000325161">
    <property type="component" value="Chromosome"/>
</dbReference>
<feature type="binding site" evidence="2">
    <location>
        <position position="130"/>
    </location>
    <ligand>
        <name>substrate</name>
    </ligand>
</feature>
<feature type="active site" description="Proton donor/acceptor" evidence="1">
    <location>
        <position position="225"/>
    </location>
</feature>
<evidence type="ECO:0000256" key="1">
    <source>
        <dbReference type="PIRSR" id="PIRSR605511-1"/>
    </source>
</evidence>
<gene>
    <name evidence="4" type="ORF">FXN63_00610</name>
</gene>
<feature type="binding site" evidence="2">
    <location>
        <position position="225"/>
    </location>
    <ligand>
        <name>a divalent metal cation</name>
        <dbReference type="ChEBI" id="CHEBI:60240"/>
    </ligand>
</feature>
<reference evidence="4 5" key="1">
    <citation type="submission" date="2019-08" db="EMBL/GenBank/DDBJ databases">
        <title>Amphibian skin-associated Pigmentiphaga: genome sequence and occurrence across geography and hosts.</title>
        <authorList>
            <person name="Bletz M.C."/>
            <person name="Bunk B."/>
            <person name="Sproeer C."/>
            <person name="Biwer P."/>
            <person name="Reiter S."/>
            <person name="Rabemananjara F.C.E."/>
            <person name="Schulz S."/>
            <person name="Overmann J."/>
            <person name="Vences M."/>
        </authorList>
    </citation>
    <scope>NUCLEOTIDE SEQUENCE [LARGE SCALE GENOMIC DNA]</scope>
    <source>
        <strain evidence="4 5">Mada1488</strain>
    </source>
</reference>
<dbReference type="SUPFAM" id="SSF63829">
    <property type="entry name" value="Calcium-dependent phosphotriesterase"/>
    <property type="match status" value="1"/>
</dbReference>
<dbReference type="InterPro" id="IPR005511">
    <property type="entry name" value="SMP-30"/>
</dbReference>
<feature type="binding site" evidence="2">
    <location>
        <position position="177"/>
    </location>
    <ligand>
        <name>a divalent metal cation</name>
        <dbReference type="ChEBI" id="CHEBI:60240"/>
    </ligand>
</feature>
<dbReference type="InterPro" id="IPR013658">
    <property type="entry name" value="SGL"/>
</dbReference>
<dbReference type="InterPro" id="IPR011042">
    <property type="entry name" value="6-blade_b-propeller_TolB-like"/>
</dbReference>
<accession>A0A5C0AS62</accession>
<comment type="cofactor">
    <cofactor evidence="2">
        <name>Zn(2+)</name>
        <dbReference type="ChEBI" id="CHEBI:29105"/>
    </cofactor>
    <text evidence="2">Binds 1 divalent metal cation per subunit.</text>
</comment>
<evidence type="ECO:0000313" key="4">
    <source>
        <dbReference type="EMBL" id="QEI04496.1"/>
    </source>
</evidence>
<dbReference type="GO" id="GO:0046872">
    <property type="term" value="F:metal ion binding"/>
    <property type="evidence" value="ECO:0007669"/>
    <property type="project" value="UniProtKB-KW"/>
</dbReference>
<evidence type="ECO:0000313" key="5">
    <source>
        <dbReference type="Proteomes" id="UP000325161"/>
    </source>
</evidence>
<keyword evidence="5" id="KW-1185">Reference proteome</keyword>
<dbReference type="KEGG" id="pacr:FXN63_00610"/>
<dbReference type="PANTHER" id="PTHR47572:SF5">
    <property type="entry name" value="BLR2277 PROTEIN"/>
    <property type="match status" value="1"/>
</dbReference>
<keyword evidence="2" id="KW-0862">Zinc</keyword>
<dbReference type="RefSeq" id="WP_148811851.1">
    <property type="nucleotide sequence ID" value="NZ_CP043046.1"/>
</dbReference>
<organism evidence="4 5">
    <name type="scientific">Pigmentiphaga aceris</name>
    <dbReference type="NCBI Taxonomy" id="1940612"/>
    <lineage>
        <taxon>Bacteria</taxon>
        <taxon>Pseudomonadati</taxon>
        <taxon>Pseudomonadota</taxon>
        <taxon>Betaproteobacteria</taxon>
        <taxon>Burkholderiales</taxon>
        <taxon>Alcaligenaceae</taxon>
        <taxon>Pigmentiphaga</taxon>
    </lineage>
</organism>
<dbReference type="PRINTS" id="PR01790">
    <property type="entry name" value="SMP30FAMILY"/>
</dbReference>
<dbReference type="InterPro" id="IPR051262">
    <property type="entry name" value="SMP-30/CGR1_Lactonase"/>
</dbReference>
<dbReference type="EMBL" id="CP043046">
    <property type="protein sequence ID" value="QEI04496.1"/>
    <property type="molecule type" value="Genomic_DNA"/>
</dbReference>
<keyword evidence="2" id="KW-0479">Metal-binding</keyword>
<evidence type="ECO:0000256" key="2">
    <source>
        <dbReference type="PIRSR" id="PIRSR605511-2"/>
    </source>
</evidence>
<dbReference type="Gene3D" id="2.120.10.30">
    <property type="entry name" value="TolB, C-terminal domain"/>
    <property type="match status" value="1"/>
</dbReference>
<evidence type="ECO:0000259" key="3">
    <source>
        <dbReference type="Pfam" id="PF08450"/>
    </source>
</evidence>
<proteinExistence type="predicted"/>
<dbReference type="Pfam" id="PF08450">
    <property type="entry name" value="SGL"/>
    <property type="match status" value="1"/>
</dbReference>
<dbReference type="PANTHER" id="PTHR47572">
    <property type="entry name" value="LIPOPROTEIN-RELATED"/>
    <property type="match status" value="1"/>
</dbReference>
<feature type="domain" description="SMP-30/Gluconolactonase/LRE-like region" evidence="3">
    <location>
        <begin position="45"/>
        <end position="283"/>
    </location>
</feature>
<sequence length="305" mass="33259">MFLIQAPQVRELTLFSAMPDALRRPQRSVWADANRGGTPTDSFLEGPVFDQAGNLYVTDIPWGRIFRIDPQGDWTLVAEYDGEPNGMKFLNADTLLITDYKNGLVQLDVASGRTTPLLARRNSESFKGVNDLVFDAAGNLYFTDQGQTGLHDPTGRLYRLGRDGRLDQLLNNIPSPNGVALSPDGKVLYLAVTRGNCVWRVPLLPDGSVAKVSQFFTSYGPSGPDGLAVDTQGRLLVANPGLGYVWVLNQRAEPVEVLRGPAGASTTNVAFGGEDRRTLYVTDSTHGHILRATLDVPGLPVHRRD</sequence>
<feature type="binding site" evidence="2">
    <location>
        <position position="45"/>
    </location>
    <ligand>
        <name>a divalent metal cation</name>
        <dbReference type="ChEBI" id="CHEBI:60240"/>
    </ligand>
</feature>
<dbReference type="OrthoDB" id="502821at2"/>
<protein>
    <submittedName>
        <fullName evidence="4">SMP-30/gluconolactonase/LRE family protein</fullName>
    </submittedName>
</protein>
<dbReference type="AlphaFoldDB" id="A0A5C0AS62"/>
<name>A0A5C0AS62_9BURK</name>